<dbReference type="InterPro" id="IPR027417">
    <property type="entry name" value="P-loop_NTPase"/>
</dbReference>
<feature type="domain" description="ABC transporter" evidence="4">
    <location>
        <begin position="2"/>
        <end position="227"/>
    </location>
</feature>
<protein>
    <submittedName>
        <fullName evidence="5">ABC transporter ATP-binding protein</fullName>
    </submittedName>
</protein>
<reference evidence="5 6" key="1">
    <citation type="journal article" date="2021" name="Sci. Rep.">
        <title>The distribution of antibiotic resistance genes in chicken gut microbiota commensals.</title>
        <authorList>
            <person name="Juricova H."/>
            <person name="Matiasovicova J."/>
            <person name="Kubasova T."/>
            <person name="Cejkova D."/>
            <person name="Rychlik I."/>
        </authorList>
    </citation>
    <scope>NUCLEOTIDE SEQUENCE [LARGE SCALE GENOMIC DNA]</scope>
    <source>
        <strain evidence="5 6">An564</strain>
    </source>
</reference>
<keyword evidence="6" id="KW-1185">Reference proteome</keyword>
<dbReference type="PROSITE" id="PS50893">
    <property type="entry name" value="ABC_TRANSPORTER_2"/>
    <property type="match status" value="1"/>
</dbReference>
<dbReference type="SUPFAM" id="SSF52540">
    <property type="entry name" value="P-loop containing nucleoside triphosphate hydrolases"/>
    <property type="match status" value="1"/>
</dbReference>
<name>A0ABS2GIY4_9FIRM</name>
<evidence type="ECO:0000259" key="4">
    <source>
        <dbReference type="PROSITE" id="PS50893"/>
    </source>
</evidence>
<evidence type="ECO:0000313" key="6">
    <source>
        <dbReference type="Proteomes" id="UP000724149"/>
    </source>
</evidence>
<gene>
    <name evidence="5" type="ORF">H9X81_01840</name>
</gene>
<dbReference type="SMART" id="SM00382">
    <property type="entry name" value="AAA"/>
    <property type="match status" value="1"/>
</dbReference>
<keyword evidence="3 5" id="KW-0067">ATP-binding</keyword>
<evidence type="ECO:0000313" key="5">
    <source>
        <dbReference type="EMBL" id="MBM6922437.1"/>
    </source>
</evidence>
<dbReference type="PANTHER" id="PTHR42939">
    <property type="entry name" value="ABC TRANSPORTER ATP-BINDING PROTEIN ALBC-RELATED"/>
    <property type="match status" value="1"/>
</dbReference>
<dbReference type="GO" id="GO:0005524">
    <property type="term" value="F:ATP binding"/>
    <property type="evidence" value="ECO:0007669"/>
    <property type="project" value="UniProtKB-KW"/>
</dbReference>
<sequence length="299" mass="33546">MIITRNLTKLFDRYEAVSNLSLEIQPGCIYGLVGTNGAGKSTLLRTLAGIYRPSSGEALLDDHPIFDHIPAKSRIVLVPDDLWFFAGATLSEMAAFYRACYPGWNEEKYHRLLTAFPLLPDKKLSGFSKGMRRQAALILALCREPDYLLLDEAFDGLDPVIRLAARKLIADEVSGRGMTALISSHNLRELEDLCDHVAILHEGRLLMTREMDNLRTSYCKVQTAFKPAVETLDLPGLSILRTERVGSVWTLLVRGSEEEVFQALRPLNPVILDCISLTLEEVFISEMEAVGYDYNHIIF</sequence>
<dbReference type="CDD" id="cd03230">
    <property type="entry name" value="ABC_DR_subfamily_A"/>
    <property type="match status" value="1"/>
</dbReference>
<dbReference type="Proteomes" id="UP000724149">
    <property type="component" value="Unassembled WGS sequence"/>
</dbReference>
<proteinExistence type="predicted"/>
<dbReference type="RefSeq" id="WP_204719382.1">
    <property type="nucleotide sequence ID" value="NZ_JACSNR010000001.1"/>
</dbReference>
<evidence type="ECO:0000256" key="2">
    <source>
        <dbReference type="ARBA" id="ARBA00022741"/>
    </source>
</evidence>
<evidence type="ECO:0000256" key="1">
    <source>
        <dbReference type="ARBA" id="ARBA00022448"/>
    </source>
</evidence>
<comment type="caution">
    <text evidence="5">The sequence shown here is derived from an EMBL/GenBank/DDBJ whole genome shotgun (WGS) entry which is preliminary data.</text>
</comment>
<keyword evidence="1" id="KW-0813">Transport</keyword>
<dbReference type="PANTHER" id="PTHR42939:SF1">
    <property type="entry name" value="ABC TRANSPORTER ATP-BINDING PROTEIN ALBC-RELATED"/>
    <property type="match status" value="1"/>
</dbReference>
<accession>A0ABS2GIY4</accession>
<dbReference type="EMBL" id="JACSNR010000001">
    <property type="protein sequence ID" value="MBM6922437.1"/>
    <property type="molecule type" value="Genomic_DNA"/>
</dbReference>
<keyword evidence="2" id="KW-0547">Nucleotide-binding</keyword>
<dbReference type="InterPro" id="IPR003593">
    <property type="entry name" value="AAA+_ATPase"/>
</dbReference>
<dbReference type="InterPro" id="IPR051782">
    <property type="entry name" value="ABC_Transporter_VariousFunc"/>
</dbReference>
<dbReference type="Gene3D" id="3.40.50.300">
    <property type="entry name" value="P-loop containing nucleotide triphosphate hydrolases"/>
    <property type="match status" value="1"/>
</dbReference>
<dbReference type="Pfam" id="PF00005">
    <property type="entry name" value="ABC_tran"/>
    <property type="match status" value="1"/>
</dbReference>
<dbReference type="InterPro" id="IPR003439">
    <property type="entry name" value="ABC_transporter-like_ATP-bd"/>
</dbReference>
<evidence type="ECO:0000256" key="3">
    <source>
        <dbReference type="ARBA" id="ARBA00022840"/>
    </source>
</evidence>
<organism evidence="5 6">
    <name type="scientific">Hydrogenoanaerobacterium saccharovorans</name>
    <dbReference type="NCBI Taxonomy" id="474960"/>
    <lineage>
        <taxon>Bacteria</taxon>
        <taxon>Bacillati</taxon>
        <taxon>Bacillota</taxon>
        <taxon>Clostridia</taxon>
        <taxon>Eubacteriales</taxon>
        <taxon>Oscillospiraceae</taxon>
        <taxon>Hydrogenoanaerobacterium</taxon>
    </lineage>
</organism>